<proteinExistence type="predicted"/>
<name>A0A0V0GRJ2_SOLCH</name>
<accession>A0A0V0GRJ2</accession>
<feature type="transmembrane region" description="Helical" evidence="1">
    <location>
        <begin position="70"/>
        <end position="89"/>
    </location>
</feature>
<reference evidence="2" key="1">
    <citation type="submission" date="2015-12" db="EMBL/GenBank/DDBJ databases">
        <title>Gene expression during late stages of embryo sac development: a critical building block for successful pollen-pistil interactions.</title>
        <authorList>
            <person name="Liu Y."/>
            <person name="Joly V."/>
            <person name="Sabar M."/>
            <person name="Matton D.P."/>
        </authorList>
    </citation>
    <scope>NUCLEOTIDE SEQUENCE</scope>
</reference>
<organism evidence="2">
    <name type="scientific">Solanum chacoense</name>
    <name type="common">Chaco potato</name>
    <dbReference type="NCBI Taxonomy" id="4108"/>
    <lineage>
        <taxon>Eukaryota</taxon>
        <taxon>Viridiplantae</taxon>
        <taxon>Streptophyta</taxon>
        <taxon>Embryophyta</taxon>
        <taxon>Tracheophyta</taxon>
        <taxon>Spermatophyta</taxon>
        <taxon>Magnoliopsida</taxon>
        <taxon>eudicotyledons</taxon>
        <taxon>Gunneridae</taxon>
        <taxon>Pentapetalae</taxon>
        <taxon>asterids</taxon>
        <taxon>lamiids</taxon>
        <taxon>Solanales</taxon>
        <taxon>Solanaceae</taxon>
        <taxon>Solanoideae</taxon>
        <taxon>Solaneae</taxon>
        <taxon>Solanum</taxon>
    </lineage>
</organism>
<keyword evidence="1" id="KW-0472">Membrane</keyword>
<sequence length="95" mass="11012">MGNIVHMNLHKIVMLDQPFAILLYMYQVKRRCLCFEMEEYRNGGCNSKFAVWWKMTSFGNNWPFLSAGKASALTFLVIPFGFCLDIYCLSGKLNK</sequence>
<dbReference type="AlphaFoldDB" id="A0A0V0GRJ2"/>
<evidence type="ECO:0000256" key="1">
    <source>
        <dbReference type="SAM" id="Phobius"/>
    </source>
</evidence>
<keyword evidence="1" id="KW-1133">Transmembrane helix</keyword>
<keyword evidence="1" id="KW-0812">Transmembrane</keyword>
<protein>
    <submittedName>
        <fullName evidence="2">Putative ovule protein</fullName>
    </submittedName>
</protein>
<evidence type="ECO:0000313" key="2">
    <source>
        <dbReference type="EMBL" id="JAP10865.1"/>
    </source>
</evidence>
<dbReference type="EMBL" id="GEDG01032330">
    <property type="protein sequence ID" value="JAP10865.1"/>
    <property type="molecule type" value="Transcribed_RNA"/>
</dbReference>